<dbReference type="Proteomes" id="UP000507222">
    <property type="component" value="Unassembled WGS sequence"/>
</dbReference>
<dbReference type="EMBL" id="CAEKDK010000001">
    <property type="protein sequence ID" value="CAB4262434.1"/>
    <property type="molecule type" value="Genomic_DNA"/>
</dbReference>
<evidence type="ECO:0000256" key="1">
    <source>
        <dbReference type="SAM" id="MobiDB-lite"/>
    </source>
</evidence>
<reference evidence="2 3" key="1">
    <citation type="submission" date="2020-05" db="EMBL/GenBank/DDBJ databases">
        <authorList>
            <person name="Campoy J."/>
            <person name="Schneeberger K."/>
            <person name="Spophaly S."/>
        </authorList>
    </citation>
    <scope>NUCLEOTIDE SEQUENCE [LARGE SCALE GENOMIC DNA]</scope>
    <source>
        <strain evidence="2">PruArmRojPasFocal</strain>
    </source>
</reference>
<organism evidence="2 3">
    <name type="scientific">Prunus armeniaca</name>
    <name type="common">Apricot</name>
    <name type="synonym">Armeniaca vulgaris</name>
    <dbReference type="NCBI Taxonomy" id="36596"/>
    <lineage>
        <taxon>Eukaryota</taxon>
        <taxon>Viridiplantae</taxon>
        <taxon>Streptophyta</taxon>
        <taxon>Embryophyta</taxon>
        <taxon>Tracheophyta</taxon>
        <taxon>Spermatophyta</taxon>
        <taxon>Magnoliopsida</taxon>
        <taxon>eudicotyledons</taxon>
        <taxon>Gunneridae</taxon>
        <taxon>Pentapetalae</taxon>
        <taxon>rosids</taxon>
        <taxon>fabids</taxon>
        <taxon>Rosales</taxon>
        <taxon>Rosaceae</taxon>
        <taxon>Amygdaloideae</taxon>
        <taxon>Amygdaleae</taxon>
        <taxon>Prunus</taxon>
    </lineage>
</organism>
<dbReference type="AlphaFoldDB" id="A0A6J5TEU4"/>
<sequence>MAVMLATICRGSGVGHTSSSDEGLRTRPQRRKERAEKAQTQSHGQSGPRRKSLEDWIEADDDDENNKKALMLLMTLPRTTRDTVQGHLGSVGSDSGRANNHFDLSRITHKRALIKIVDLRCNWVC</sequence>
<protein>
    <submittedName>
        <fullName evidence="2">Uncharacterized protein</fullName>
    </submittedName>
</protein>
<name>A0A6J5TEU4_PRUAR</name>
<gene>
    <name evidence="2" type="ORF">CURHAP_LOCUS1684</name>
</gene>
<evidence type="ECO:0000313" key="2">
    <source>
        <dbReference type="EMBL" id="CAB4262434.1"/>
    </source>
</evidence>
<evidence type="ECO:0000313" key="3">
    <source>
        <dbReference type="Proteomes" id="UP000507222"/>
    </source>
</evidence>
<feature type="region of interest" description="Disordered" evidence="1">
    <location>
        <begin position="8"/>
        <end position="56"/>
    </location>
</feature>
<proteinExistence type="predicted"/>
<accession>A0A6J5TEU4</accession>